<evidence type="ECO:0000259" key="4">
    <source>
        <dbReference type="PROSITE" id="PS00662"/>
    </source>
</evidence>
<dbReference type="Gene3D" id="3.30.450.90">
    <property type="match status" value="1"/>
</dbReference>
<name>A0A2M7SC53_9BACT</name>
<comment type="similarity">
    <text evidence="1">Belongs to the GSP E family.</text>
</comment>
<dbReference type="SMART" id="SM00382">
    <property type="entry name" value="AAA"/>
    <property type="match status" value="1"/>
</dbReference>
<evidence type="ECO:0000313" key="5">
    <source>
        <dbReference type="EMBL" id="PIZ17049.1"/>
    </source>
</evidence>
<dbReference type="AlphaFoldDB" id="A0A2M7SC53"/>
<dbReference type="CDD" id="cd01129">
    <property type="entry name" value="PulE-GspE-like"/>
    <property type="match status" value="1"/>
</dbReference>
<dbReference type="InterPro" id="IPR027417">
    <property type="entry name" value="P-loop_NTPase"/>
</dbReference>
<dbReference type="EMBL" id="PFMR01000144">
    <property type="protein sequence ID" value="PIZ17049.1"/>
    <property type="molecule type" value="Genomic_DNA"/>
</dbReference>
<evidence type="ECO:0000256" key="3">
    <source>
        <dbReference type="ARBA" id="ARBA00022840"/>
    </source>
</evidence>
<dbReference type="FunFam" id="3.30.450.90:FF:000001">
    <property type="entry name" value="Type II secretion system ATPase GspE"/>
    <property type="match status" value="1"/>
</dbReference>
<evidence type="ECO:0000313" key="6">
    <source>
        <dbReference type="Proteomes" id="UP000229307"/>
    </source>
</evidence>
<dbReference type="SUPFAM" id="SSF52540">
    <property type="entry name" value="P-loop containing nucleoside triphosphate hydrolases"/>
    <property type="match status" value="1"/>
</dbReference>
<dbReference type="PANTHER" id="PTHR30258:SF2">
    <property type="entry name" value="COMG OPERON PROTEIN 1"/>
    <property type="match status" value="1"/>
</dbReference>
<dbReference type="InterPro" id="IPR001482">
    <property type="entry name" value="T2SS/T4SS_dom"/>
</dbReference>
<feature type="non-terminal residue" evidence="5">
    <location>
        <position position="1"/>
    </location>
</feature>
<protein>
    <recommendedName>
        <fullName evidence="4">Bacterial type II secretion system protein E domain-containing protein</fullName>
    </recommendedName>
</protein>
<organism evidence="5 6">
    <name type="scientific">Candidatus Desantisbacteria bacterium CG_4_10_14_0_8_um_filter_48_22</name>
    <dbReference type="NCBI Taxonomy" id="1974543"/>
    <lineage>
        <taxon>Bacteria</taxon>
        <taxon>Candidatus Desantisiibacteriota</taxon>
    </lineage>
</organism>
<dbReference type="GO" id="GO:0016887">
    <property type="term" value="F:ATP hydrolysis activity"/>
    <property type="evidence" value="ECO:0007669"/>
    <property type="project" value="TreeGrafter"/>
</dbReference>
<feature type="non-terminal residue" evidence="5">
    <location>
        <position position="569"/>
    </location>
</feature>
<keyword evidence="3" id="KW-0067">ATP-binding</keyword>
<dbReference type="InterPro" id="IPR007831">
    <property type="entry name" value="T2SS_GspE_N"/>
</dbReference>
<proteinExistence type="inferred from homology"/>
<dbReference type="GO" id="GO:0005524">
    <property type="term" value="F:ATP binding"/>
    <property type="evidence" value="ECO:0007669"/>
    <property type="project" value="UniProtKB-KW"/>
</dbReference>
<comment type="caution">
    <text evidence="5">The sequence shown here is derived from an EMBL/GenBank/DDBJ whole genome shotgun (WGS) entry which is preliminary data.</text>
</comment>
<dbReference type="Proteomes" id="UP000229307">
    <property type="component" value="Unassembled WGS sequence"/>
</dbReference>
<reference evidence="6" key="1">
    <citation type="submission" date="2017-09" db="EMBL/GenBank/DDBJ databases">
        <title>Depth-based differentiation of microbial function through sediment-hosted aquifers and enrichment of novel symbionts in the deep terrestrial subsurface.</title>
        <authorList>
            <person name="Probst A.J."/>
            <person name="Ladd B."/>
            <person name="Jarett J.K."/>
            <person name="Geller-Mcgrath D.E."/>
            <person name="Sieber C.M.K."/>
            <person name="Emerson J.B."/>
            <person name="Anantharaman K."/>
            <person name="Thomas B.C."/>
            <person name="Malmstrom R."/>
            <person name="Stieglmeier M."/>
            <person name="Klingl A."/>
            <person name="Woyke T."/>
            <person name="Ryan C.M."/>
            <person name="Banfield J.F."/>
        </authorList>
    </citation>
    <scope>NUCLEOTIDE SEQUENCE [LARGE SCALE GENOMIC DNA]</scope>
</reference>
<dbReference type="Gene3D" id="3.30.300.160">
    <property type="entry name" value="Type II secretion system, protein E, N-terminal domain"/>
    <property type="match status" value="1"/>
</dbReference>
<dbReference type="InterPro" id="IPR003593">
    <property type="entry name" value="AAA+_ATPase"/>
</dbReference>
<dbReference type="Pfam" id="PF05157">
    <property type="entry name" value="MshEN"/>
    <property type="match status" value="1"/>
</dbReference>
<evidence type="ECO:0000256" key="1">
    <source>
        <dbReference type="ARBA" id="ARBA00006611"/>
    </source>
</evidence>
<dbReference type="PROSITE" id="PS00662">
    <property type="entry name" value="T2SP_E"/>
    <property type="match status" value="1"/>
</dbReference>
<evidence type="ECO:0000256" key="2">
    <source>
        <dbReference type="ARBA" id="ARBA00022741"/>
    </source>
</evidence>
<gene>
    <name evidence="5" type="ORF">COY52_05355</name>
</gene>
<dbReference type="GO" id="GO:0005886">
    <property type="term" value="C:plasma membrane"/>
    <property type="evidence" value="ECO:0007669"/>
    <property type="project" value="TreeGrafter"/>
</dbReference>
<dbReference type="Pfam" id="PF00437">
    <property type="entry name" value="T2SSE"/>
    <property type="match status" value="1"/>
</dbReference>
<accession>A0A2M7SC53</accession>
<dbReference type="InterPro" id="IPR037257">
    <property type="entry name" value="T2SS_E_N_sf"/>
</dbReference>
<dbReference type="Gene3D" id="3.40.50.300">
    <property type="entry name" value="P-loop containing nucleotide triphosphate hydrolases"/>
    <property type="match status" value="1"/>
</dbReference>
<dbReference type="FunFam" id="3.40.50.300:FF:000398">
    <property type="entry name" value="Type IV pilus assembly ATPase PilB"/>
    <property type="match status" value="1"/>
</dbReference>
<keyword evidence="2" id="KW-0547">Nucleotide-binding</keyword>
<sequence>LGFLTKEEVYSLIAKESGVPYLDLSNYIVDPKVVELIPEEIAGRYLLFPIFKIGNSLTVAMADPTNLLALDEVRMKSDCEVEVCVSSLSDIKSAIEQSYGTSSSMETLLKSISREGATGVGAIADISGEAPIAKLVDLIITQAVRDRASDIHIEPNEDSLRIRFRIDGVLYEIPPPPKHLELAIISRLKVLSALDIATTRVPQDGHIKTLIDGKEIDIRVSTVPTIYGENVVLRLLSASTTLFRLEQLGFSPAALEKFEEIISKPWGIVLATGPTGSGKTTTLYAALNRINSLEKNIITIEDPVEYHLDIIRQIQLAPKVGLSFAAGLRSILRQDPDIIMVGEIRDLETAEIAVQAALTGHIVFSTLHTNDAPSSVIRLVDMGVAPFLIAGSLSGVIAQRLVRKICPKCKEKYKPNKALLSSLEIQKKDVFLCRGKGCPFCKGTGYKGRIALYELMTISDQIRDLVTVNASVTALRKQAEKEGMKSLKEDGFEKAIDGLTSIEEVARVTEVRIDVGKREEISPEEKIAAEKEEKKAGVGFIRPEKRKEAPGSFASKTIDLREYREKISN</sequence>
<dbReference type="SUPFAM" id="SSF160246">
    <property type="entry name" value="EspE N-terminal domain-like"/>
    <property type="match status" value="1"/>
</dbReference>
<dbReference type="PANTHER" id="PTHR30258">
    <property type="entry name" value="TYPE II SECRETION SYSTEM PROTEIN GSPE-RELATED"/>
    <property type="match status" value="1"/>
</dbReference>
<feature type="domain" description="Bacterial type II secretion system protein E" evidence="4">
    <location>
        <begin position="332"/>
        <end position="346"/>
    </location>
</feature>